<accession>A0A9D2ITW1</accession>
<feature type="domain" description="N-acetyltransferase" evidence="3">
    <location>
        <begin position="143"/>
        <end position="283"/>
    </location>
</feature>
<dbReference type="GO" id="GO:0016747">
    <property type="term" value="F:acyltransferase activity, transferring groups other than amino-acyl groups"/>
    <property type="evidence" value="ECO:0007669"/>
    <property type="project" value="InterPro"/>
</dbReference>
<dbReference type="PROSITE" id="PS51186">
    <property type="entry name" value="GNAT"/>
    <property type="match status" value="1"/>
</dbReference>
<dbReference type="Gene3D" id="3.40.630.30">
    <property type="match status" value="1"/>
</dbReference>
<dbReference type="Proteomes" id="UP000824041">
    <property type="component" value="Unassembled WGS sequence"/>
</dbReference>
<evidence type="ECO:0000259" key="3">
    <source>
        <dbReference type="PROSITE" id="PS51186"/>
    </source>
</evidence>
<dbReference type="PANTHER" id="PTHR43800">
    <property type="entry name" value="PEPTIDYL-LYSINE N-ACETYLTRANSFERASE YJAB"/>
    <property type="match status" value="1"/>
</dbReference>
<keyword evidence="1 4" id="KW-0808">Transferase</keyword>
<reference evidence="4" key="2">
    <citation type="submission" date="2021-04" db="EMBL/GenBank/DDBJ databases">
        <authorList>
            <person name="Gilroy R."/>
        </authorList>
    </citation>
    <scope>NUCLEOTIDE SEQUENCE</scope>
    <source>
        <strain evidence="4">14324</strain>
    </source>
</reference>
<comment type="caution">
    <text evidence="4">The sequence shown here is derived from an EMBL/GenBank/DDBJ whole genome shotgun (WGS) entry which is preliminary data.</text>
</comment>
<dbReference type="EC" id="2.3.1.-" evidence="4"/>
<reference evidence="4" key="1">
    <citation type="journal article" date="2021" name="PeerJ">
        <title>Extensive microbial diversity within the chicken gut microbiome revealed by metagenomics and culture.</title>
        <authorList>
            <person name="Gilroy R."/>
            <person name="Ravi A."/>
            <person name="Getino M."/>
            <person name="Pursley I."/>
            <person name="Horton D.L."/>
            <person name="Alikhan N.F."/>
            <person name="Baker D."/>
            <person name="Gharbi K."/>
            <person name="Hall N."/>
            <person name="Watson M."/>
            <person name="Adriaenssens E.M."/>
            <person name="Foster-Nyarko E."/>
            <person name="Jarju S."/>
            <person name="Secka A."/>
            <person name="Antonio M."/>
            <person name="Oren A."/>
            <person name="Chaudhuri R.R."/>
            <person name="La Ragione R."/>
            <person name="Hildebrand F."/>
            <person name="Pallen M.J."/>
        </authorList>
    </citation>
    <scope>NUCLEOTIDE SEQUENCE</scope>
    <source>
        <strain evidence="4">14324</strain>
    </source>
</reference>
<proteinExistence type="predicted"/>
<protein>
    <submittedName>
        <fullName evidence="4">GNAT family N-acetyltransferase</fullName>
        <ecNumber evidence="4">2.3.1.-</ecNumber>
    </submittedName>
</protein>
<dbReference type="SUPFAM" id="SSF55729">
    <property type="entry name" value="Acyl-CoA N-acyltransferases (Nat)"/>
    <property type="match status" value="1"/>
</dbReference>
<sequence length="283" mass="32677">MEKMKTSGEFGELVKTFKREHKGALSNCFFLPAEVEDMVRRGKLYYEQKPEGLYFLVIEESCARLYYYMDKDASVSLVLDEEPIGEKAVILDYVFRGEEETALKKAGCEKWLEKGFRPYKRYRRMECTKGNFHPPENYFGAFHKFRTEKAVYEDYQEISSLWKKSLDVYSTFLLEEQEFKEACEKGEVVAMRLPDGKIFAVAMLIKKGKTVFLQHLSVDPDLRGNGMGKAMFVSNVTSAFQDHGAEKANFWVDEANSRAIGMYRKGGFADDGTVSRQFILEKK</sequence>
<gene>
    <name evidence="4" type="ORF">IAA21_07645</name>
</gene>
<dbReference type="Pfam" id="PF00583">
    <property type="entry name" value="Acetyltransf_1"/>
    <property type="match status" value="1"/>
</dbReference>
<dbReference type="AlphaFoldDB" id="A0A9D2ITW1"/>
<dbReference type="CDD" id="cd04301">
    <property type="entry name" value="NAT_SF"/>
    <property type="match status" value="1"/>
</dbReference>
<evidence type="ECO:0000313" key="5">
    <source>
        <dbReference type="Proteomes" id="UP000824041"/>
    </source>
</evidence>
<evidence type="ECO:0000256" key="1">
    <source>
        <dbReference type="ARBA" id="ARBA00022679"/>
    </source>
</evidence>
<keyword evidence="2 4" id="KW-0012">Acyltransferase</keyword>
<dbReference type="InterPro" id="IPR000182">
    <property type="entry name" value="GNAT_dom"/>
</dbReference>
<dbReference type="EMBL" id="DXBU01000103">
    <property type="protein sequence ID" value="HIZ22650.1"/>
    <property type="molecule type" value="Genomic_DNA"/>
</dbReference>
<evidence type="ECO:0000313" key="4">
    <source>
        <dbReference type="EMBL" id="HIZ22650.1"/>
    </source>
</evidence>
<dbReference type="PANTHER" id="PTHR43800:SF1">
    <property type="entry name" value="PEPTIDYL-LYSINE N-ACETYLTRANSFERASE YJAB"/>
    <property type="match status" value="1"/>
</dbReference>
<name>A0A9D2ITW1_9FIRM</name>
<evidence type="ECO:0000256" key="2">
    <source>
        <dbReference type="ARBA" id="ARBA00023315"/>
    </source>
</evidence>
<dbReference type="InterPro" id="IPR016181">
    <property type="entry name" value="Acyl_CoA_acyltransferase"/>
</dbReference>
<organism evidence="4 5">
    <name type="scientific">Candidatus Blautia faecigallinarum</name>
    <dbReference type="NCBI Taxonomy" id="2838488"/>
    <lineage>
        <taxon>Bacteria</taxon>
        <taxon>Bacillati</taxon>
        <taxon>Bacillota</taxon>
        <taxon>Clostridia</taxon>
        <taxon>Lachnospirales</taxon>
        <taxon>Lachnospiraceae</taxon>
        <taxon>Blautia</taxon>
    </lineage>
</organism>